<dbReference type="Proteomes" id="UP001348265">
    <property type="component" value="Unassembled WGS sequence"/>
</dbReference>
<organism evidence="5 6">
    <name type="scientific">Streptomyces chrestomyceticus</name>
    <dbReference type="NCBI Taxonomy" id="68185"/>
    <lineage>
        <taxon>Bacteria</taxon>
        <taxon>Bacillati</taxon>
        <taxon>Actinomycetota</taxon>
        <taxon>Actinomycetes</taxon>
        <taxon>Kitasatosporales</taxon>
        <taxon>Streptomycetaceae</taxon>
        <taxon>Streptomyces</taxon>
    </lineage>
</organism>
<dbReference type="RefSeq" id="WP_331785884.1">
    <property type="nucleotide sequence ID" value="NZ_JAVFKM010000003.1"/>
</dbReference>
<feature type="region of interest" description="Disordered" evidence="2">
    <location>
        <begin position="47"/>
        <end position="122"/>
    </location>
</feature>
<dbReference type="Pfam" id="PF03632">
    <property type="entry name" value="Glyco_hydro_65m"/>
    <property type="match status" value="1"/>
</dbReference>
<keyword evidence="3" id="KW-0732">Signal</keyword>
<proteinExistence type="predicted"/>
<evidence type="ECO:0000256" key="2">
    <source>
        <dbReference type="SAM" id="MobiDB-lite"/>
    </source>
</evidence>
<evidence type="ECO:0000256" key="1">
    <source>
        <dbReference type="ARBA" id="ARBA00023295"/>
    </source>
</evidence>
<evidence type="ECO:0000256" key="3">
    <source>
        <dbReference type="SAM" id="SignalP"/>
    </source>
</evidence>
<dbReference type="InterPro" id="IPR037018">
    <property type="entry name" value="GH65_N"/>
</dbReference>
<protein>
    <submittedName>
        <fullName evidence="5">Discoidin domain-containing protein</fullName>
    </submittedName>
</protein>
<dbReference type="Gene3D" id="2.60.120.260">
    <property type="entry name" value="Galactose-binding domain-like"/>
    <property type="match status" value="1"/>
</dbReference>
<dbReference type="EMBL" id="JAVFKM010000003">
    <property type="protein sequence ID" value="MEF3113163.1"/>
    <property type="molecule type" value="Genomic_DNA"/>
</dbReference>
<dbReference type="InterPro" id="IPR008928">
    <property type="entry name" value="6-hairpin_glycosidase_sf"/>
</dbReference>
<dbReference type="Pfam" id="PF03636">
    <property type="entry name" value="Glyco_hydro_65N"/>
    <property type="match status" value="1"/>
</dbReference>
<dbReference type="SUPFAM" id="SSF74650">
    <property type="entry name" value="Galactose mutarotase-like"/>
    <property type="match status" value="1"/>
</dbReference>
<evidence type="ECO:0000259" key="4">
    <source>
        <dbReference type="PROSITE" id="PS50022"/>
    </source>
</evidence>
<dbReference type="Gene3D" id="2.60.420.10">
    <property type="entry name" value="Maltose phosphorylase, domain 3"/>
    <property type="match status" value="1"/>
</dbReference>
<dbReference type="SUPFAM" id="SSF49785">
    <property type="entry name" value="Galactose-binding domain-like"/>
    <property type="match status" value="1"/>
</dbReference>
<reference evidence="5 6" key="1">
    <citation type="submission" date="2023-08" db="EMBL/GenBank/DDBJ databases">
        <authorList>
            <person name="Sharma P."/>
            <person name="Verma V."/>
            <person name="Mohan M.K."/>
            <person name="Dubey A.K."/>
        </authorList>
    </citation>
    <scope>NUCLEOTIDE SEQUENCE [LARGE SCALE GENOMIC DNA]</scope>
    <source>
        <strain evidence="5 6">ADP4</strain>
    </source>
</reference>
<dbReference type="SUPFAM" id="SSF48208">
    <property type="entry name" value="Six-hairpin glycosidases"/>
    <property type="match status" value="1"/>
</dbReference>
<dbReference type="InterPro" id="IPR011013">
    <property type="entry name" value="Gal_mutarotase_sf_dom"/>
</dbReference>
<dbReference type="PANTHER" id="PTHR11051:SF8">
    <property type="entry name" value="PROTEIN-GLUCOSYLGALACTOSYLHYDROXYLYSINE GLUCOSIDASE"/>
    <property type="match status" value="1"/>
</dbReference>
<feature type="compositionally biased region" description="Polar residues" evidence="2">
    <location>
        <begin position="61"/>
        <end position="78"/>
    </location>
</feature>
<dbReference type="Gene3D" id="1.50.10.10">
    <property type="match status" value="1"/>
</dbReference>
<evidence type="ECO:0000313" key="5">
    <source>
        <dbReference type="EMBL" id="MEF3113163.1"/>
    </source>
</evidence>
<dbReference type="InterPro" id="IPR005194">
    <property type="entry name" value="Glyco_hydro_65_C"/>
</dbReference>
<feature type="signal peptide" evidence="3">
    <location>
        <begin position="1"/>
        <end position="27"/>
    </location>
</feature>
<feature type="region of interest" description="Disordered" evidence="2">
    <location>
        <begin position="954"/>
        <end position="976"/>
    </location>
</feature>
<feature type="compositionally biased region" description="Basic and acidic residues" evidence="2">
    <location>
        <begin position="81"/>
        <end position="98"/>
    </location>
</feature>
<dbReference type="InterPro" id="IPR008979">
    <property type="entry name" value="Galactose-bd-like_sf"/>
</dbReference>
<comment type="caution">
    <text evidence="5">The sequence shown here is derived from an EMBL/GenBank/DDBJ whole genome shotgun (WGS) entry which is preliminary data.</text>
</comment>
<name>A0ABU7WNR6_9ACTN</name>
<keyword evidence="6" id="KW-1185">Reference proteome</keyword>
<sequence>MTHSAKLIAPLLAGALVTTLPSASAPAATPASGASAAAAVQAAGTAPWPAGSAWPADSTRPAGSTRSAGSAQPSSASCSPRDLDRSIARSSEAKRSATDDGDGWTPTATRIDPEDGHHAFVGNGYLGQRIAPNGAGYTAPGETTGWPLKTPRYDGSFVSGLYARGPEKLKGRQAIAALPTWTGLDVTAAGDRPQTFDSSTPAGRISNYRQTQFIRCGLVRTSLTWTTADGRATDLVYDVLADRTSAHTGAVRLRMTPHWGGRATVTDRLDGRGARRMTQTGGGTRPGSRTMDVTFRTDGTNTDGAIASTLRPGSQVRPQGATTERATPRQASAGAAKDLSNQQSVTFPVRAGRSYELTKYVGVDTALTSRTPRAAATTAAQRAADRGWDALYRKHAAAWQKLWRSDVEVKGRGHRDLQAWVRAAQYGLLSSTRSGSSDSISPAGLTSDNYAGQIFWDAETWMYPGLLAAHPDLAKSVVDYRYKTRAGAAANAKKLGYKGLFYPWTSGSKGDLWNECHSWDPPHCKTQNHLMGDVSLAAWQYYLATKDTAWLRERGWPVLKGIAEFWASRVTRNADGSYSVKNVAGPDEYSNGVNDGVFTNAGAVTALRNAGRAAALLGRSAPAAWKDIADRIRIPYDAKNDVFQQYDGYRNTMIKQADTVLLMYPLEWPMSQRAKVNTLDHYAALTDPDGPAMTDSVHAVAAAGAGEPGCSTYTYMMRSIKPFVRGAFHQFSEARGDKAGAGDPHAGSPAQDFLTGKGGFLQTFTNGLTGLRMREDRVHLDPMLPPQLSDGVTLRGLRWQGRTYDVEIGAHSTTVRLTAGAPMRVESPEGERVVSRGVPLTLKTRRPDLAATDNVARCATARATSEEPGMYAGAAVDGNAATSWTPDGPDGTLTVDLGKSSRIGQITPRWKDGEPASYVAQVSTDGKHWYGTGYDGRTTARYVRLTVRGAEATKDGRRPGLAELTVQKAAGPAAGE</sequence>
<dbReference type="PANTHER" id="PTHR11051">
    <property type="entry name" value="GLYCOSYL HYDROLASE-RELATED"/>
    <property type="match status" value="1"/>
</dbReference>
<dbReference type="Pfam" id="PF03633">
    <property type="entry name" value="Glyco_hydro_65C"/>
    <property type="match status" value="1"/>
</dbReference>
<feature type="region of interest" description="Disordered" evidence="2">
    <location>
        <begin position="299"/>
        <end position="341"/>
    </location>
</feature>
<feature type="compositionally biased region" description="Polar residues" evidence="2">
    <location>
        <begin position="316"/>
        <end position="325"/>
    </location>
</feature>
<feature type="domain" description="F5/8 type C" evidence="4">
    <location>
        <begin position="844"/>
        <end position="929"/>
    </location>
</feature>
<dbReference type="Gene3D" id="2.70.98.40">
    <property type="entry name" value="Glycoside hydrolase, family 65, N-terminal domain"/>
    <property type="match status" value="1"/>
</dbReference>
<dbReference type="InterPro" id="IPR000421">
    <property type="entry name" value="FA58C"/>
</dbReference>
<dbReference type="InterPro" id="IPR005196">
    <property type="entry name" value="Glyco_hydro_65_N"/>
</dbReference>
<dbReference type="InterPro" id="IPR005195">
    <property type="entry name" value="Glyco_hydro_65_M"/>
</dbReference>
<keyword evidence="1" id="KW-0378">Hydrolase</keyword>
<dbReference type="InterPro" id="IPR012341">
    <property type="entry name" value="6hp_glycosidase-like_sf"/>
</dbReference>
<dbReference type="Pfam" id="PF00754">
    <property type="entry name" value="F5_F8_type_C"/>
    <property type="match status" value="1"/>
</dbReference>
<gene>
    <name evidence="5" type="ORF">RB636_08100</name>
</gene>
<accession>A0ABU7WNR6</accession>
<dbReference type="PROSITE" id="PS50022">
    <property type="entry name" value="FA58C_3"/>
    <property type="match status" value="1"/>
</dbReference>
<feature type="chain" id="PRO_5045098063" evidence="3">
    <location>
        <begin position="28"/>
        <end position="976"/>
    </location>
</feature>
<keyword evidence="1" id="KW-0326">Glycosidase</keyword>
<evidence type="ECO:0000313" key="6">
    <source>
        <dbReference type="Proteomes" id="UP001348265"/>
    </source>
</evidence>